<protein>
    <recommendedName>
        <fullName evidence="5">Genome polyprotein</fullName>
    </recommendedName>
</protein>
<evidence type="ECO:0000256" key="2">
    <source>
        <dbReference type="ARBA" id="ARBA00004340"/>
    </source>
</evidence>
<dbReference type="InterPro" id="IPR029053">
    <property type="entry name" value="Viral_coat"/>
</dbReference>
<evidence type="ECO:0000256" key="18">
    <source>
        <dbReference type="ARBA" id="ARBA00023296"/>
    </source>
</evidence>
<accession>A0A0H3V7H3</accession>
<evidence type="ECO:0000256" key="8">
    <source>
        <dbReference type="ARBA" id="ARBA00022595"/>
    </source>
</evidence>
<evidence type="ECO:0000259" key="23">
    <source>
        <dbReference type="Pfam" id="PF00073"/>
    </source>
</evidence>
<evidence type="ECO:0000256" key="5">
    <source>
        <dbReference type="ARBA" id="ARBA00020107"/>
    </source>
</evidence>
<keyword evidence="8" id="KW-1162">Viral penetration into host cytoplasm</keyword>
<keyword evidence="11" id="KW-1193">Eukaryotic host translation shutoff by virus</keyword>
<keyword evidence="7" id="KW-0945">Host-virus interaction</keyword>
<dbReference type="EMBL" id="KJ728864">
    <property type="protein sequence ID" value="AJP60205.1"/>
    <property type="molecule type" value="Genomic_RNA"/>
</dbReference>
<evidence type="ECO:0000256" key="10">
    <source>
        <dbReference type="ARBA" id="ARBA00022804"/>
    </source>
</evidence>
<reference evidence="24" key="1">
    <citation type="submission" date="2014-04" db="EMBL/GenBank/DDBJ databases">
        <title>Phylogenetic analysis of human rhinovirus (HRV), detected from out-patients with acute upper respiratory infection in Seri Kembangan, Selangor, Malaysia.</title>
        <authorList>
            <person name="Abu Bakar R."/>
            <person name="Alshrari A.S."/>
            <person name="Sekawi Z."/>
            <person name="Harmal N."/>
            <person name="Azizi Jalilian F."/>
            <person name="Othman N."/>
        </authorList>
    </citation>
    <scope>NUCLEOTIDE SEQUENCE</scope>
    <source>
        <strain evidence="24">141/SK2013</strain>
    </source>
</reference>
<dbReference type="Pfam" id="PF00073">
    <property type="entry name" value="Rhv"/>
    <property type="match status" value="1"/>
</dbReference>
<dbReference type="SUPFAM" id="SSF88633">
    <property type="entry name" value="Positive stranded ssRNA viruses"/>
    <property type="match status" value="1"/>
</dbReference>
<keyword evidence="14" id="KW-1190">Host gene expression shutoff by virus</keyword>
<name>A0A0H3V7H3_9ENTO</name>
<keyword evidence="17" id="KW-0449">Lipoprotein</keyword>
<sequence length="139" mass="14997">MGAQVSRQNVGTHSTQNSVSNGSSLNYFNINYFKDAASNGASKLEFTQDPSKFTDPVKDVLKKGIPPLHSPTVKAWGYSDKIIQITKGNSTITSQDVAKAVVAYGVWPHYLSSKNASAIDKPSQPDTSSNKFNTLKSVT</sequence>
<comment type="subunit">
    <text evidence="4">Interacts with capsid protein VP1 and capsid protein VP3 to form heterotrimeric protomers.</text>
</comment>
<organism evidence="24">
    <name type="scientific">Rhinovirus A</name>
    <dbReference type="NCBI Taxonomy" id="147711"/>
    <lineage>
        <taxon>Viruses</taxon>
        <taxon>Riboviria</taxon>
        <taxon>Orthornavirae</taxon>
        <taxon>Pisuviricota</taxon>
        <taxon>Pisoniviricetes</taxon>
        <taxon>Picornavirales</taxon>
        <taxon>Picornaviridae</taxon>
        <taxon>Ensavirinae</taxon>
        <taxon>Enterovirus</taxon>
        <taxon>Enterovirus alpharhino</taxon>
    </lineage>
</organism>
<comment type="function">
    <text evidence="21">Component of immature procapsids, which is cleaved into capsid proteins VP4 and VP2 after maturation. Allows the capsid to remain inactive before the maturation step.</text>
</comment>
<dbReference type="GO" id="GO:0043657">
    <property type="term" value="C:host cell"/>
    <property type="evidence" value="ECO:0007669"/>
    <property type="project" value="UniProtKB-SubCell"/>
</dbReference>
<dbReference type="InterPro" id="IPR003138">
    <property type="entry name" value="Pico_P1A"/>
</dbReference>
<evidence type="ECO:0000313" key="24">
    <source>
        <dbReference type="EMBL" id="AJP60205.1"/>
    </source>
</evidence>
<dbReference type="GO" id="GO:0005198">
    <property type="term" value="F:structural molecule activity"/>
    <property type="evidence" value="ECO:0007669"/>
    <property type="project" value="InterPro"/>
</dbReference>
<dbReference type="GO" id="GO:0019062">
    <property type="term" value="P:virion attachment to host cell"/>
    <property type="evidence" value="ECO:0007669"/>
    <property type="project" value="UniProtKB-KW"/>
</dbReference>
<evidence type="ECO:0000256" key="14">
    <source>
        <dbReference type="ARBA" id="ARBA00022995"/>
    </source>
</evidence>
<evidence type="ECO:0000256" key="15">
    <source>
        <dbReference type="ARBA" id="ARBA00023247"/>
    </source>
</evidence>
<dbReference type="InterPro" id="IPR001676">
    <property type="entry name" value="Picornavirus_capsid"/>
</dbReference>
<comment type="subcellular location">
    <subcellularLocation>
        <location evidence="2">Host cell</location>
    </subcellularLocation>
    <subcellularLocation>
        <location evidence="1">Virion</location>
    </subcellularLocation>
</comment>
<evidence type="ECO:0000256" key="16">
    <source>
        <dbReference type="ARBA" id="ARBA00023255"/>
    </source>
</evidence>
<dbReference type="GO" id="GO:0039657">
    <property type="term" value="P:symbiont-mediated suppression of host gene expression"/>
    <property type="evidence" value="ECO:0007669"/>
    <property type="project" value="UniProtKB-KW"/>
</dbReference>
<evidence type="ECO:0000256" key="4">
    <source>
        <dbReference type="ARBA" id="ARBA00011474"/>
    </source>
</evidence>
<keyword evidence="6" id="KW-0167">Capsid protein</keyword>
<feature type="domain" description="Picornavirus capsid" evidence="23">
    <location>
        <begin position="93"/>
        <end position="138"/>
    </location>
</feature>
<evidence type="ECO:0000256" key="22">
    <source>
        <dbReference type="SAM" id="MobiDB-lite"/>
    </source>
</evidence>
<evidence type="ECO:0000256" key="11">
    <source>
        <dbReference type="ARBA" id="ARBA00022809"/>
    </source>
</evidence>
<comment type="similarity">
    <text evidence="3">Belongs to the picornaviruses polyprotein family.</text>
</comment>
<keyword evidence="15" id="KW-1262">Eukaryotic host gene expression shutoff by virus</keyword>
<comment type="function">
    <text evidence="20">Lies on the inner surface of the capsid shell. After binding to the host receptor, the capsid undergoes conformational changes. Capsid protein VP4 is released, Capsid protein VP1 N-terminus is externalized, and together, they shape a pore in the host membrane through which the viral genome is translocated into the host cell cytoplasm.</text>
</comment>
<keyword evidence="9" id="KW-0519">Myristate</keyword>
<dbReference type="GO" id="GO:0044694">
    <property type="term" value="P:symbiont genome entry into host cell via pore formation in plasma membrane"/>
    <property type="evidence" value="ECO:0007669"/>
    <property type="project" value="UniProtKB-KW"/>
</dbReference>
<feature type="compositionally biased region" description="Polar residues" evidence="22">
    <location>
        <begin position="124"/>
        <end position="139"/>
    </location>
</feature>
<evidence type="ECO:0000256" key="12">
    <source>
        <dbReference type="ARBA" id="ARBA00022842"/>
    </source>
</evidence>
<keyword evidence="16" id="KW-1172">Pore-mediated penetration of viral genome into host cell</keyword>
<evidence type="ECO:0000256" key="6">
    <source>
        <dbReference type="ARBA" id="ARBA00022561"/>
    </source>
</evidence>
<evidence type="ECO:0000256" key="3">
    <source>
        <dbReference type="ARBA" id="ARBA00008303"/>
    </source>
</evidence>
<keyword evidence="12" id="KW-0460">Magnesium</keyword>
<evidence type="ECO:0000256" key="17">
    <source>
        <dbReference type="ARBA" id="ARBA00023288"/>
    </source>
</evidence>
<evidence type="ECO:0000256" key="9">
    <source>
        <dbReference type="ARBA" id="ARBA00022707"/>
    </source>
</evidence>
<evidence type="ECO:0000256" key="1">
    <source>
        <dbReference type="ARBA" id="ARBA00004328"/>
    </source>
</evidence>
<evidence type="ECO:0000256" key="13">
    <source>
        <dbReference type="ARBA" id="ARBA00022844"/>
    </source>
</evidence>
<keyword evidence="13" id="KW-0946">Virion</keyword>
<evidence type="ECO:0000256" key="21">
    <source>
        <dbReference type="ARBA" id="ARBA00045749"/>
    </source>
</evidence>
<keyword evidence="18" id="KW-1160">Virus entry into host cell</keyword>
<keyword evidence="10" id="KW-1161">Viral attachment to host cell</keyword>
<comment type="function">
    <text evidence="19">Forms an icosahedral capsid of pseudo T=3 symmetry with capsid proteins VP2 and VP3. The capsid is 300 Angstroms in diameter, composed of 60 copies of each capsid protein and enclosing the viral positive strand RNA genome.</text>
</comment>
<dbReference type="Gene3D" id="2.60.120.20">
    <property type="match status" value="1"/>
</dbReference>
<dbReference type="InterPro" id="IPR036988">
    <property type="entry name" value="Pico_P1A_sf"/>
</dbReference>
<dbReference type="Gene3D" id="4.10.80.10">
    <property type="entry name" value="Picornavirus coat protein VP4"/>
    <property type="match status" value="1"/>
</dbReference>
<feature type="region of interest" description="Disordered" evidence="22">
    <location>
        <begin position="117"/>
        <end position="139"/>
    </location>
</feature>
<evidence type="ECO:0000256" key="20">
    <source>
        <dbReference type="ARBA" id="ARBA00045311"/>
    </source>
</evidence>
<dbReference type="Pfam" id="PF02226">
    <property type="entry name" value="Pico_P1A"/>
    <property type="match status" value="1"/>
</dbReference>
<proteinExistence type="inferred from homology"/>
<dbReference type="GO" id="GO:0019028">
    <property type="term" value="C:viral capsid"/>
    <property type="evidence" value="ECO:0007669"/>
    <property type="project" value="UniProtKB-KW"/>
</dbReference>
<evidence type="ECO:0000256" key="19">
    <source>
        <dbReference type="ARBA" id="ARBA00045131"/>
    </source>
</evidence>
<evidence type="ECO:0000256" key="7">
    <source>
        <dbReference type="ARBA" id="ARBA00022581"/>
    </source>
</evidence>